<keyword evidence="2" id="KW-0804">Transcription</keyword>
<gene>
    <name evidence="4" type="ORF">HPP92_027803</name>
</gene>
<dbReference type="AlphaFoldDB" id="A0A835U4I9"/>
<feature type="region of interest" description="SAW" evidence="3">
    <location>
        <begin position="339"/>
        <end position="420"/>
    </location>
</feature>
<dbReference type="Pfam" id="PF03514">
    <property type="entry name" value="GRAS"/>
    <property type="match status" value="1"/>
</dbReference>
<dbReference type="Proteomes" id="UP000636800">
    <property type="component" value="Unassembled WGS sequence"/>
</dbReference>
<comment type="caution">
    <text evidence="4">The sequence shown here is derived from an EMBL/GenBank/DDBJ whole genome shotgun (WGS) entry which is preliminary data.</text>
</comment>
<reference evidence="4 5" key="1">
    <citation type="journal article" date="2020" name="Nat. Food">
        <title>A phased Vanilla planifolia genome enables genetic improvement of flavour and production.</title>
        <authorList>
            <person name="Hasing T."/>
            <person name="Tang H."/>
            <person name="Brym M."/>
            <person name="Khazi F."/>
            <person name="Huang T."/>
            <person name="Chambers A.H."/>
        </authorList>
    </citation>
    <scope>NUCLEOTIDE SEQUENCE [LARGE SCALE GENOMIC DNA]</scope>
    <source>
        <tissue evidence="4">Leaf</tissue>
    </source>
</reference>
<sequence>MENTKKRKRSDEVNDRSLVALLDRRGQLMRPGRHRPGEDKESNLVLYRLLLKCAAAVERKDATCSTEALQQLYRAVSFSGDPVQRVAAYFADGLAARCFSRGSLFLGSASADPSPAEEFSAFAALYRASPYYQFAHFTANQAIIEAFEEEEPKNEGCLHVVDLDVSHGFQWPSLIQSLSDKATGSCPINLRITGFGHSASELRETEKRLSSFAGGCRNLSFEFEGRLRGEKRTQLEAKTNTTIAVNMVLCLHTLRNSSEISSTLLQIQALNPSVVTLVEKEGGMRAGSPHGSFLSRFVESLQYFEAMFDSLDDCLPAESKERLRIERHHLGREIKKEVEDDELRYEGLETWKSLMEGSGFEGARMSSRSVSQAKLLLKIRSHSSAMDEHGCGFRVSERDEGRAISLGWGDRRLITATSWRRA</sequence>
<protein>
    <recommendedName>
        <fullName evidence="6">Scarecrow-like protein 23</fullName>
    </recommendedName>
</protein>
<evidence type="ECO:0008006" key="6">
    <source>
        <dbReference type="Google" id="ProtNLM"/>
    </source>
</evidence>
<dbReference type="OrthoDB" id="1898501at2759"/>
<proteinExistence type="inferred from homology"/>
<name>A0A835U4I9_VANPL</name>
<evidence type="ECO:0000256" key="2">
    <source>
        <dbReference type="ARBA" id="ARBA00023163"/>
    </source>
</evidence>
<dbReference type="EMBL" id="JADCNL010000317">
    <property type="protein sequence ID" value="KAG0448493.1"/>
    <property type="molecule type" value="Genomic_DNA"/>
</dbReference>
<comment type="caution">
    <text evidence="3">Lacks conserved residue(s) required for the propagation of feature annotation.</text>
</comment>
<evidence type="ECO:0000313" key="4">
    <source>
        <dbReference type="EMBL" id="KAG0448493.1"/>
    </source>
</evidence>
<dbReference type="InterPro" id="IPR005202">
    <property type="entry name" value="TF_GRAS"/>
</dbReference>
<keyword evidence="5" id="KW-1185">Reference proteome</keyword>
<comment type="similarity">
    <text evidence="3">Belongs to the GRAS family.</text>
</comment>
<evidence type="ECO:0000313" key="5">
    <source>
        <dbReference type="Proteomes" id="UP000636800"/>
    </source>
</evidence>
<keyword evidence="1" id="KW-0805">Transcription regulation</keyword>
<feature type="short sequence motif" description="VHIID" evidence="3">
    <location>
        <begin position="158"/>
        <end position="162"/>
    </location>
</feature>
<evidence type="ECO:0000256" key="3">
    <source>
        <dbReference type="PROSITE-ProRule" id="PRU01191"/>
    </source>
</evidence>
<dbReference type="PROSITE" id="PS50985">
    <property type="entry name" value="GRAS"/>
    <property type="match status" value="1"/>
</dbReference>
<evidence type="ECO:0000256" key="1">
    <source>
        <dbReference type="ARBA" id="ARBA00023015"/>
    </source>
</evidence>
<accession>A0A835U4I9</accession>
<dbReference type="PANTHER" id="PTHR31636">
    <property type="entry name" value="OSJNBA0084A10.13 PROTEIN-RELATED"/>
    <property type="match status" value="1"/>
</dbReference>
<organism evidence="4 5">
    <name type="scientific">Vanilla planifolia</name>
    <name type="common">Vanilla</name>
    <dbReference type="NCBI Taxonomy" id="51239"/>
    <lineage>
        <taxon>Eukaryota</taxon>
        <taxon>Viridiplantae</taxon>
        <taxon>Streptophyta</taxon>
        <taxon>Embryophyta</taxon>
        <taxon>Tracheophyta</taxon>
        <taxon>Spermatophyta</taxon>
        <taxon>Magnoliopsida</taxon>
        <taxon>Liliopsida</taxon>
        <taxon>Asparagales</taxon>
        <taxon>Orchidaceae</taxon>
        <taxon>Vanilloideae</taxon>
        <taxon>Vanilleae</taxon>
        <taxon>Vanilla</taxon>
    </lineage>
</organism>